<evidence type="ECO:0000256" key="6">
    <source>
        <dbReference type="ARBA" id="ARBA00022692"/>
    </source>
</evidence>
<keyword evidence="6 12" id="KW-0812">Transmembrane</keyword>
<dbReference type="GO" id="GO:0008417">
    <property type="term" value="F:fucosyltransferase activity"/>
    <property type="evidence" value="ECO:0007669"/>
    <property type="project" value="InterPro"/>
</dbReference>
<keyword evidence="5 12" id="KW-0808">Transferase</keyword>
<keyword evidence="8" id="KW-1133">Transmembrane helix</keyword>
<dbReference type="STRING" id="131310.A0A0N4ZW22"/>
<keyword evidence="9 12" id="KW-0333">Golgi apparatus</keyword>
<sequence>MRILLYSSIIILVTLIQSYCNYNETFTIISWNWRPWEDFGYCQKYNCLFTKDRKLLHRADAVLFNDYYFSNEKYGKNIIKRPKNTTLFVNVLSESIRRLHIKRSSNKIKYPKNYFNLTLSYLPYADINLNNVNTQWVMDNITNERVKEIDEEIGKTFEKKSMKVLWLVSNCRTPSGRENAVRYLKKYIKIHQFGKCSKSKVLLNETEAKELFEKYYFYIASENTDCRHYITEKFFGRLPYFSIPIVNCRKIYEEHAPTSSFIAMDDFKSPFQLAYYLKYLIENKGEYLKYFNYKKQGWRQQIIPTGRCHYCNELIKFNLSKKKKTYFDITNWLKKANKCLVDNYVSKLWKMKVMSSDKVFHAR</sequence>
<keyword evidence="13" id="KW-0732">Signal</keyword>
<keyword evidence="7" id="KW-0735">Signal-anchor</keyword>
<feature type="chain" id="PRO_5005892284" description="Fucosyltransferase" evidence="13">
    <location>
        <begin position="19"/>
        <end position="363"/>
    </location>
</feature>
<comment type="pathway">
    <text evidence="2">Protein modification; protein glycosylation.</text>
</comment>
<dbReference type="PANTHER" id="PTHR48438:SF1">
    <property type="entry name" value="ALPHA-(1,3)-FUCOSYLTRANSFERASE C-RELATED"/>
    <property type="match status" value="1"/>
</dbReference>
<protein>
    <recommendedName>
        <fullName evidence="12">Fucosyltransferase</fullName>
        <ecNumber evidence="12">2.4.1.-</ecNumber>
    </recommendedName>
</protein>
<evidence type="ECO:0000256" key="2">
    <source>
        <dbReference type="ARBA" id="ARBA00004922"/>
    </source>
</evidence>
<evidence type="ECO:0000313" key="16">
    <source>
        <dbReference type="Proteomes" id="UP000038045"/>
    </source>
</evidence>
<evidence type="ECO:0000256" key="3">
    <source>
        <dbReference type="ARBA" id="ARBA00008919"/>
    </source>
</evidence>
<evidence type="ECO:0000256" key="12">
    <source>
        <dbReference type="RuleBase" id="RU003832"/>
    </source>
</evidence>
<keyword evidence="16" id="KW-1185">Reference proteome</keyword>
<organism evidence="16 17">
    <name type="scientific">Parastrongyloides trichosuri</name>
    <name type="common">Possum-specific nematode worm</name>
    <dbReference type="NCBI Taxonomy" id="131310"/>
    <lineage>
        <taxon>Eukaryota</taxon>
        <taxon>Metazoa</taxon>
        <taxon>Ecdysozoa</taxon>
        <taxon>Nematoda</taxon>
        <taxon>Chromadorea</taxon>
        <taxon>Rhabditida</taxon>
        <taxon>Tylenchina</taxon>
        <taxon>Panagrolaimomorpha</taxon>
        <taxon>Strongyloidoidea</taxon>
        <taxon>Strongyloididae</taxon>
        <taxon>Parastrongyloides</taxon>
    </lineage>
</organism>
<keyword evidence="11" id="KW-0325">Glycoprotein</keyword>
<evidence type="ECO:0000313" key="17">
    <source>
        <dbReference type="WBParaSite" id="PTRK_0001280200.1"/>
    </source>
</evidence>
<evidence type="ECO:0000256" key="4">
    <source>
        <dbReference type="ARBA" id="ARBA00022676"/>
    </source>
</evidence>
<evidence type="ECO:0000256" key="13">
    <source>
        <dbReference type="SAM" id="SignalP"/>
    </source>
</evidence>
<dbReference type="WBParaSite" id="PTRK_0001280200.1">
    <property type="protein sequence ID" value="PTRK_0001280200.1"/>
    <property type="gene ID" value="PTRK_0001280200"/>
</dbReference>
<accession>A0A0N4ZW22</accession>
<evidence type="ECO:0000256" key="10">
    <source>
        <dbReference type="ARBA" id="ARBA00023136"/>
    </source>
</evidence>
<dbReference type="SUPFAM" id="SSF53756">
    <property type="entry name" value="UDP-Glycosyltransferase/glycogen phosphorylase"/>
    <property type="match status" value="1"/>
</dbReference>
<dbReference type="InterPro" id="IPR001503">
    <property type="entry name" value="Glyco_trans_10"/>
</dbReference>
<evidence type="ECO:0000256" key="5">
    <source>
        <dbReference type="ARBA" id="ARBA00022679"/>
    </source>
</evidence>
<dbReference type="InterPro" id="IPR038577">
    <property type="entry name" value="GT10-like_C_sf"/>
</dbReference>
<evidence type="ECO:0000256" key="1">
    <source>
        <dbReference type="ARBA" id="ARBA00004447"/>
    </source>
</evidence>
<comment type="similarity">
    <text evidence="3 12">Belongs to the glycosyltransferase 10 family.</text>
</comment>
<evidence type="ECO:0000256" key="9">
    <source>
        <dbReference type="ARBA" id="ARBA00023034"/>
    </source>
</evidence>
<evidence type="ECO:0000256" key="8">
    <source>
        <dbReference type="ARBA" id="ARBA00022989"/>
    </source>
</evidence>
<dbReference type="AlphaFoldDB" id="A0A0N4ZW22"/>
<dbReference type="Pfam" id="PF17039">
    <property type="entry name" value="Glyco_tran_10_N"/>
    <property type="match status" value="1"/>
</dbReference>
<comment type="subcellular location">
    <subcellularLocation>
        <location evidence="1 12">Golgi apparatus</location>
        <location evidence="1 12">Golgi stack membrane</location>
        <topology evidence="1 12">Single-pass type II membrane protein</topology>
    </subcellularLocation>
</comment>
<dbReference type="InterPro" id="IPR055270">
    <property type="entry name" value="Glyco_tran_10_C"/>
</dbReference>
<reference evidence="17" key="1">
    <citation type="submission" date="2017-02" db="UniProtKB">
        <authorList>
            <consortium name="WormBaseParasite"/>
        </authorList>
    </citation>
    <scope>IDENTIFICATION</scope>
</reference>
<dbReference type="Proteomes" id="UP000038045">
    <property type="component" value="Unplaced"/>
</dbReference>
<dbReference type="InterPro" id="IPR031481">
    <property type="entry name" value="Glyco_tran_10_N"/>
</dbReference>
<dbReference type="Gene3D" id="3.40.50.11660">
    <property type="entry name" value="Glycosyl transferase family 10, C-terminal domain"/>
    <property type="match status" value="1"/>
</dbReference>
<dbReference type="GO" id="GO:0032580">
    <property type="term" value="C:Golgi cisterna membrane"/>
    <property type="evidence" value="ECO:0007669"/>
    <property type="project" value="UniProtKB-SubCell"/>
</dbReference>
<evidence type="ECO:0000256" key="11">
    <source>
        <dbReference type="ARBA" id="ARBA00023180"/>
    </source>
</evidence>
<dbReference type="PANTHER" id="PTHR48438">
    <property type="entry name" value="ALPHA-(1,3)-FUCOSYLTRANSFERASE C-RELATED"/>
    <property type="match status" value="1"/>
</dbReference>
<keyword evidence="4 12" id="KW-0328">Glycosyltransferase</keyword>
<evidence type="ECO:0000259" key="15">
    <source>
        <dbReference type="Pfam" id="PF17039"/>
    </source>
</evidence>
<name>A0A0N4ZW22_PARTI</name>
<proteinExistence type="inferred from homology"/>
<feature type="signal peptide" evidence="13">
    <location>
        <begin position="1"/>
        <end position="18"/>
    </location>
</feature>
<evidence type="ECO:0000256" key="7">
    <source>
        <dbReference type="ARBA" id="ARBA00022968"/>
    </source>
</evidence>
<dbReference type="UniPathway" id="UPA00378"/>
<evidence type="ECO:0000259" key="14">
    <source>
        <dbReference type="Pfam" id="PF00852"/>
    </source>
</evidence>
<feature type="domain" description="Fucosyltransferase N-terminal" evidence="15">
    <location>
        <begin position="24"/>
        <end position="129"/>
    </location>
</feature>
<feature type="domain" description="Fucosyltransferase C-terminal" evidence="14">
    <location>
        <begin position="158"/>
        <end position="332"/>
    </location>
</feature>
<dbReference type="Pfam" id="PF00852">
    <property type="entry name" value="Glyco_transf_10"/>
    <property type="match status" value="1"/>
</dbReference>
<dbReference type="EC" id="2.4.1.-" evidence="12"/>
<keyword evidence="10" id="KW-0472">Membrane</keyword>
<dbReference type="FunFam" id="3.40.50.11660:FF:000002">
    <property type="entry name" value="Alpha-(1,3)-fucosyltransferase"/>
    <property type="match status" value="1"/>
</dbReference>